<evidence type="ECO:0000313" key="4">
    <source>
        <dbReference type="Proteomes" id="UP001213000"/>
    </source>
</evidence>
<gene>
    <name evidence="3" type="ORF">NP233_g3415</name>
</gene>
<keyword evidence="4" id="KW-1185">Reference proteome</keyword>
<dbReference type="Gene3D" id="3.40.50.300">
    <property type="entry name" value="P-loop containing nucleotide triphosphate hydrolases"/>
    <property type="match status" value="1"/>
</dbReference>
<reference evidence="3" key="1">
    <citation type="submission" date="2022-07" db="EMBL/GenBank/DDBJ databases">
        <title>Genome Sequence of Leucocoprinus birnbaumii.</title>
        <authorList>
            <person name="Buettner E."/>
        </authorList>
    </citation>
    <scope>NUCLEOTIDE SEQUENCE</scope>
    <source>
        <strain evidence="3">VT141</strain>
    </source>
</reference>
<comment type="caution">
    <text evidence="3">The sequence shown here is derived from an EMBL/GenBank/DDBJ whole genome shotgun (WGS) entry which is preliminary data.</text>
</comment>
<dbReference type="AlphaFoldDB" id="A0AAD5YYC1"/>
<feature type="domain" description="G" evidence="2">
    <location>
        <begin position="26"/>
        <end position="103"/>
    </location>
</feature>
<name>A0AAD5YYC1_9AGAR</name>
<organism evidence="3 4">
    <name type="scientific">Leucocoprinus birnbaumii</name>
    <dbReference type="NCBI Taxonomy" id="56174"/>
    <lineage>
        <taxon>Eukaryota</taxon>
        <taxon>Fungi</taxon>
        <taxon>Dikarya</taxon>
        <taxon>Basidiomycota</taxon>
        <taxon>Agaricomycotina</taxon>
        <taxon>Agaricomycetes</taxon>
        <taxon>Agaricomycetidae</taxon>
        <taxon>Agaricales</taxon>
        <taxon>Agaricineae</taxon>
        <taxon>Agaricaceae</taxon>
        <taxon>Leucocoprinus</taxon>
    </lineage>
</organism>
<dbReference type="InterPro" id="IPR027417">
    <property type="entry name" value="P-loop_NTPase"/>
</dbReference>
<dbReference type="InterPro" id="IPR006073">
    <property type="entry name" value="GTP-bd"/>
</dbReference>
<dbReference type="CDD" id="cd00882">
    <property type="entry name" value="Ras_like_GTPase"/>
    <property type="match status" value="1"/>
</dbReference>
<evidence type="ECO:0000259" key="2">
    <source>
        <dbReference type="Pfam" id="PF01926"/>
    </source>
</evidence>
<accession>A0AAD5YYC1</accession>
<feature type="coiled-coil region" evidence="1">
    <location>
        <begin position="253"/>
        <end position="303"/>
    </location>
</feature>
<dbReference type="EMBL" id="JANIEX010000164">
    <property type="protein sequence ID" value="KAJ3571940.1"/>
    <property type="molecule type" value="Genomic_DNA"/>
</dbReference>
<proteinExistence type="predicted"/>
<keyword evidence="1" id="KW-0175">Coiled coil</keyword>
<protein>
    <recommendedName>
        <fullName evidence="2">G domain-containing protein</fullName>
    </recommendedName>
</protein>
<evidence type="ECO:0000256" key="1">
    <source>
        <dbReference type="SAM" id="Coils"/>
    </source>
</evidence>
<dbReference type="Proteomes" id="UP001213000">
    <property type="component" value="Unassembled WGS sequence"/>
</dbReference>
<dbReference type="SUPFAM" id="SSF52540">
    <property type="entry name" value="P-loop containing nucleoside triphosphate hydrolases"/>
    <property type="match status" value="1"/>
</dbReference>
<evidence type="ECO:0000313" key="3">
    <source>
        <dbReference type="EMBL" id="KAJ3571940.1"/>
    </source>
</evidence>
<dbReference type="Pfam" id="PF01926">
    <property type="entry name" value="MMR_HSR1"/>
    <property type="match status" value="1"/>
</dbReference>
<sequence>MQASHSGSQAEDIDAIKGVKPNDIIVAFMGQTGSGKSRFIDLLTGQEGRRAQNNLGSVTQGIQATRIAVTTKLSDDIGLTLPSDLNGRDIVFVDTPGFDDSQKTDYQVLCLINDWLKETYQREVKLSGLVYLHPITHNRMAGTPHKNLRMFAKLCGDIAMTQVILVTTFWERGDARRAGESRVKELREIYWKPLLEKGSSVDALKTTTSTEAWRVISALLSKRVKESERVLLQEEVVDQKIAFNETEAAQTLYTELQKQLAMKKKTLTRLHQQVKESTDAQIRGQLEREIQQTQREFDQTFVESKALKRSLFTRLRTFVSGKKTQAKGVKVPEPVQEQK</sequence>
<dbReference type="GO" id="GO:0005525">
    <property type="term" value="F:GTP binding"/>
    <property type="evidence" value="ECO:0007669"/>
    <property type="project" value="InterPro"/>
</dbReference>